<dbReference type="NCBIfam" id="TIGR00426">
    <property type="entry name" value="competence protein ComEA helix-hairpin-helix repeat region"/>
    <property type="match status" value="1"/>
</dbReference>
<feature type="domain" description="Helix-hairpin-helix DNA-binding motif class 1" evidence="1">
    <location>
        <begin position="151"/>
        <end position="170"/>
    </location>
</feature>
<keyword evidence="3" id="KW-1185">Reference proteome</keyword>
<dbReference type="EMBL" id="JACRSX010000003">
    <property type="protein sequence ID" value="MBC8561907.1"/>
    <property type="molecule type" value="Genomic_DNA"/>
</dbReference>
<dbReference type="SUPFAM" id="SSF47781">
    <property type="entry name" value="RuvA domain 2-like"/>
    <property type="match status" value="1"/>
</dbReference>
<evidence type="ECO:0000259" key="1">
    <source>
        <dbReference type="SMART" id="SM00278"/>
    </source>
</evidence>
<comment type="caution">
    <text evidence="2">The sequence shown here is derived from an EMBL/GenBank/DDBJ whole genome shotgun (WGS) entry which is preliminary data.</text>
</comment>
<name>A0ABR7N1I1_9FIRM</name>
<dbReference type="InterPro" id="IPR051675">
    <property type="entry name" value="Endo/Exo/Phosphatase_dom_1"/>
</dbReference>
<dbReference type="Pfam" id="PF12836">
    <property type="entry name" value="HHH_3"/>
    <property type="match status" value="1"/>
</dbReference>
<dbReference type="Gene3D" id="1.10.150.310">
    <property type="entry name" value="Tex RuvX-like domain-like"/>
    <property type="match status" value="1"/>
</dbReference>
<sequence length="203" mass="21683">MKRQTLITIGICICFLVLSGWFYMRSTAGSAPNTQEWISGRDTPAPSLTGDVSADKVTADNGECAVYICGAVKNPGVYRFTGDARVCDAVEAAGGFRKKADRAAINQARPLNDGEQITIPKKGKNTGFAKKQSVGGGRESGLVNINQADLAELMTLAGIGEAKAQLIIDYRTENGSFASVEDIMKISGIKEGIYNRIKDQITV</sequence>
<dbReference type="SMART" id="SM00278">
    <property type="entry name" value="HhH1"/>
    <property type="match status" value="2"/>
</dbReference>
<organism evidence="2 3">
    <name type="scientific">Jutongia huaianensis</name>
    <dbReference type="NCBI Taxonomy" id="2763668"/>
    <lineage>
        <taxon>Bacteria</taxon>
        <taxon>Bacillati</taxon>
        <taxon>Bacillota</taxon>
        <taxon>Clostridia</taxon>
        <taxon>Lachnospirales</taxon>
        <taxon>Lachnospiraceae</taxon>
        <taxon>Jutongia</taxon>
    </lineage>
</organism>
<dbReference type="InterPro" id="IPR019554">
    <property type="entry name" value="Soluble_ligand-bd"/>
</dbReference>
<reference evidence="2 3" key="1">
    <citation type="submission" date="2020-08" db="EMBL/GenBank/DDBJ databases">
        <title>Genome public.</title>
        <authorList>
            <person name="Liu C."/>
            <person name="Sun Q."/>
        </authorList>
    </citation>
    <scope>NUCLEOTIDE SEQUENCE [LARGE SCALE GENOMIC DNA]</scope>
    <source>
        <strain evidence="2 3">NSJ-37</strain>
    </source>
</reference>
<proteinExistence type="predicted"/>
<evidence type="ECO:0000313" key="2">
    <source>
        <dbReference type="EMBL" id="MBC8561907.1"/>
    </source>
</evidence>
<dbReference type="InterPro" id="IPR003583">
    <property type="entry name" value="Hlx-hairpin-Hlx_DNA-bd_motif"/>
</dbReference>
<feature type="domain" description="Helix-hairpin-helix DNA-binding motif class 1" evidence="1">
    <location>
        <begin position="181"/>
        <end position="200"/>
    </location>
</feature>
<dbReference type="Gene3D" id="3.10.560.10">
    <property type="entry name" value="Outer membrane lipoprotein wza domain like"/>
    <property type="match status" value="1"/>
</dbReference>
<evidence type="ECO:0000313" key="3">
    <source>
        <dbReference type="Proteomes" id="UP000606193"/>
    </source>
</evidence>
<dbReference type="Pfam" id="PF10531">
    <property type="entry name" value="SLBB"/>
    <property type="match status" value="1"/>
</dbReference>
<dbReference type="PANTHER" id="PTHR21180">
    <property type="entry name" value="ENDONUCLEASE/EXONUCLEASE/PHOSPHATASE FAMILY DOMAIN-CONTAINING PROTEIN 1"/>
    <property type="match status" value="1"/>
</dbReference>
<dbReference type="InterPro" id="IPR004509">
    <property type="entry name" value="Competence_ComEA_HhH"/>
</dbReference>
<accession>A0ABR7N1I1</accession>
<dbReference type="InterPro" id="IPR010994">
    <property type="entry name" value="RuvA_2-like"/>
</dbReference>
<dbReference type="RefSeq" id="WP_249297502.1">
    <property type="nucleotide sequence ID" value="NZ_JACRSX010000003.1"/>
</dbReference>
<dbReference type="PANTHER" id="PTHR21180:SF32">
    <property type="entry name" value="ENDONUCLEASE_EXONUCLEASE_PHOSPHATASE FAMILY DOMAIN-CONTAINING PROTEIN 1"/>
    <property type="match status" value="1"/>
</dbReference>
<dbReference type="Proteomes" id="UP000606193">
    <property type="component" value="Unassembled WGS sequence"/>
</dbReference>
<gene>
    <name evidence="2" type="ORF">H8704_04550</name>
</gene>
<protein>
    <submittedName>
        <fullName evidence="2">Helix-hairpin-helix domain-containing protein</fullName>
    </submittedName>
</protein>